<dbReference type="OrthoDB" id="3141857at2759"/>
<evidence type="ECO:0000313" key="2">
    <source>
        <dbReference type="EMBL" id="CAI4211177.1"/>
    </source>
</evidence>
<dbReference type="AlphaFoldDB" id="A0A9P1M6C6"/>
<keyword evidence="1" id="KW-1133">Transmembrane helix</keyword>
<dbReference type="PANTHER" id="PTHR40466">
    <property type="entry name" value="EXPRESSED PROTEIN"/>
    <property type="match status" value="1"/>
</dbReference>
<keyword evidence="1" id="KW-0812">Transmembrane</keyword>
<evidence type="ECO:0000313" key="3">
    <source>
        <dbReference type="Proteomes" id="UP000838763"/>
    </source>
</evidence>
<keyword evidence="1" id="KW-0472">Membrane</keyword>
<dbReference type="Proteomes" id="UP000838763">
    <property type="component" value="Unassembled WGS sequence"/>
</dbReference>
<keyword evidence="3" id="KW-1185">Reference proteome</keyword>
<name>A0A9P1M6C6_9PEZI</name>
<protein>
    <submittedName>
        <fullName evidence="2">Uncharacterized protein</fullName>
    </submittedName>
</protein>
<sequence length="108" mass="11558">MSSVAARRFFTTTARRLTTEEKANAKASNSPAIALGAGVAITFTGAMLYFRNSKKVGDEAPWDAETLAKHKAAKDAPSALNAVVVPALTLPKDVHDRLNKWGKDDGYP</sequence>
<evidence type="ECO:0000256" key="1">
    <source>
        <dbReference type="SAM" id="Phobius"/>
    </source>
</evidence>
<organism evidence="2 3">
    <name type="scientific">Parascedosporium putredinis</name>
    <dbReference type="NCBI Taxonomy" id="1442378"/>
    <lineage>
        <taxon>Eukaryota</taxon>
        <taxon>Fungi</taxon>
        <taxon>Dikarya</taxon>
        <taxon>Ascomycota</taxon>
        <taxon>Pezizomycotina</taxon>
        <taxon>Sordariomycetes</taxon>
        <taxon>Hypocreomycetidae</taxon>
        <taxon>Microascales</taxon>
        <taxon>Microascaceae</taxon>
        <taxon>Parascedosporium</taxon>
    </lineage>
</organism>
<dbReference type="PANTHER" id="PTHR40466:SF1">
    <property type="entry name" value="FUNGAL PROTEIN"/>
    <property type="match status" value="1"/>
</dbReference>
<accession>A0A9P1M6C6</accession>
<dbReference type="InterPro" id="IPR039965">
    <property type="entry name" value="C3H7.08c"/>
</dbReference>
<proteinExistence type="predicted"/>
<gene>
    <name evidence="2" type="ORF">PPNO1_LOCUS974</name>
</gene>
<reference evidence="2" key="1">
    <citation type="submission" date="2022-11" db="EMBL/GenBank/DDBJ databases">
        <authorList>
            <person name="Scott C."/>
            <person name="Bruce N."/>
        </authorList>
    </citation>
    <scope>NUCLEOTIDE SEQUENCE</scope>
</reference>
<dbReference type="EMBL" id="CALLCH030000001">
    <property type="protein sequence ID" value="CAI4211177.1"/>
    <property type="molecule type" value="Genomic_DNA"/>
</dbReference>
<comment type="caution">
    <text evidence="2">The sequence shown here is derived from an EMBL/GenBank/DDBJ whole genome shotgun (WGS) entry which is preliminary data.</text>
</comment>
<feature type="transmembrane region" description="Helical" evidence="1">
    <location>
        <begin position="32"/>
        <end position="50"/>
    </location>
</feature>